<dbReference type="Proteomes" id="UP001064048">
    <property type="component" value="Chromosome 13"/>
</dbReference>
<reference evidence="1 2" key="1">
    <citation type="journal article" date="2022" name="Genome Biol. Evol.">
        <title>The Spruce Budworm Genome: Reconstructing the Evolutionary History of Antifreeze Proteins.</title>
        <authorList>
            <person name="Beliveau C."/>
            <person name="Gagne P."/>
            <person name="Picq S."/>
            <person name="Vernygora O."/>
            <person name="Keeling C.I."/>
            <person name="Pinkney K."/>
            <person name="Doucet D."/>
            <person name="Wen F."/>
            <person name="Johnston J.S."/>
            <person name="Maaroufi H."/>
            <person name="Boyle B."/>
            <person name="Laroche J."/>
            <person name="Dewar K."/>
            <person name="Juretic N."/>
            <person name="Blackburn G."/>
            <person name="Nisole A."/>
            <person name="Brunet B."/>
            <person name="Brandao M."/>
            <person name="Lumley L."/>
            <person name="Duan J."/>
            <person name="Quan G."/>
            <person name="Lucarotti C.J."/>
            <person name="Roe A.D."/>
            <person name="Sperling F.A.H."/>
            <person name="Levesque R.C."/>
            <person name="Cusson M."/>
        </authorList>
    </citation>
    <scope>NUCLEOTIDE SEQUENCE [LARGE SCALE GENOMIC DNA]</scope>
    <source>
        <strain evidence="1">Glfc:IPQL:Cfum</strain>
    </source>
</reference>
<proteinExistence type="predicted"/>
<keyword evidence="2" id="KW-1185">Reference proteome</keyword>
<gene>
    <name evidence="1" type="ORF">MSG28_008289</name>
</gene>
<name>A0ACC0JAW6_CHOFU</name>
<dbReference type="EMBL" id="CM046113">
    <property type="protein sequence ID" value="KAI8421227.1"/>
    <property type="molecule type" value="Genomic_DNA"/>
</dbReference>
<accession>A0ACC0JAW6</accession>
<evidence type="ECO:0000313" key="2">
    <source>
        <dbReference type="Proteomes" id="UP001064048"/>
    </source>
</evidence>
<organism evidence="1 2">
    <name type="scientific">Choristoneura fumiferana</name>
    <name type="common">Spruce budworm moth</name>
    <name type="synonym">Archips fumiferana</name>
    <dbReference type="NCBI Taxonomy" id="7141"/>
    <lineage>
        <taxon>Eukaryota</taxon>
        <taxon>Metazoa</taxon>
        <taxon>Ecdysozoa</taxon>
        <taxon>Arthropoda</taxon>
        <taxon>Hexapoda</taxon>
        <taxon>Insecta</taxon>
        <taxon>Pterygota</taxon>
        <taxon>Neoptera</taxon>
        <taxon>Endopterygota</taxon>
        <taxon>Lepidoptera</taxon>
        <taxon>Glossata</taxon>
        <taxon>Ditrysia</taxon>
        <taxon>Tortricoidea</taxon>
        <taxon>Tortricidae</taxon>
        <taxon>Tortricinae</taxon>
        <taxon>Choristoneura</taxon>
    </lineage>
</organism>
<evidence type="ECO:0000313" key="1">
    <source>
        <dbReference type="EMBL" id="KAI8421227.1"/>
    </source>
</evidence>
<comment type="caution">
    <text evidence="1">The sequence shown here is derived from an EMBL/GenBank/DDBJ whole genome shotgun (WGS) entry which is preliminary data.</text>
</comment>
<protein>
    <submittedName>
        <fullName evidence="1">Uncharacterized protein</fullName>
    </submittedName>
</protein>
<sequence>MEGKNSEKISFEAALDKAGFGLYSYLNTLLAGFAIIAMSCLVYGATFIVPASACELQTTGAQQGLLVAAPVVGLILGGPLWGYLGDTRGRRRMLLISLFSSALINAISALSVNWIMLMILQFISSLVASAAYSLSVTLLSESVPMAKRNLAVLMVSSLFMLAQGVMAVLAIPINPLTFSYHVPGLDIYWNSWRLLVMSYSLPSLVCADSPKFALVKGDEKKALKILKTIHRINYGKGAVLDVQFLIPEISQRALGLSKKDQIVPLFKAPLLKITIIMSILFISGSFLAWLPTIANRVMRMYETGEVDELTLCGIINADVDMNIDPNATPCALDPISLLFVLGVGVAQSVFNGFLTLVSSSLFFKPEILIEVVVNRAGRRNTMMVVVPVLGLCGILVNLVTNTIGTLILFGGFLLGYIVMGWYTAMAVALFPTQSNGSRPNDNGWQHHQLRRHSDRQLHAD</sequence>